<dbReference type="EMBL" id="SCFB01000005">
    <property type="protein sequence ID" value="RZI46292.1"/>
    <property type="molecule type" value="Genomic_DNA"/>
</dbReference>
<feature type="compositionally biased region" description="Polar residues" evidence="1">
    <location>
        <begin position="1"/>
        <end position="19"/>
    </location>
</feature>
<dbReference type="Proteomes" id="UP000293550">
    <property type="component" value="Unassembled WGS sequence"/>
</dbReference>
<evidence type="ECO:0000256" key="1">
    <source>
        <dbReference type="SAM" id="MobiDB-lite"/>
    </source>
</evidence>
<feature type="region of interest" description="Disordered" evidence="1">
    <location>
        <begin position="1"/>
        <end position="83"/>
    </location>
</feature>
<reference evidence="2 3" key="1">
    <citation type="submission" date="2018-10" db="EMBL/GenBank/DDBJ databases">
        <title>An updated phylogeny of the Alphaproteobacteria reveals that the parasitic Rickettsiales and Holosporales have independent origins.</title>
        <authorList>
            <person name="Munoz-Gomez S.A."/>
            <person name="Hess S."/>
            <person name="Burger G."/>
            <person name="Lang B.F."/>
            <person name="Susko E."/>
            <person name="Slamovits C.H."/>
            <person name="Roger A.J."/>
        </authorList>
    </citation>
    <scope>NUCLEOTIDE SEQUENCE [LARGE SCALE GENOMIC DNA]</scope>
    <source>
        <strain evidence="2">HOLO01</strain>
    </source>
</reference>
<accession>A0A4Q7DHV9</accession>
<comment type="caution">
    <text evidence="2">The sequence shown here is derived from an EMBL/GenBank/DDBJ whole genome shotgun (WGS) entry which is preliminary data.</text>
</comment>
<feature type="region of interest" description="Disordered" evidence="1">
    <location>
        <begin position="99"/>
        <end position="140"/>
    </location>
</feature>
<evidence type="ECO:0000313" key="2">
    <source>
        <dbReference type="EMBL" id="RZI46292.1"/>
    </source>
</evidence>
<dbReference type="AlphaFoldDB" id="A0A4Q7DHV9"/>
<evidence type="ECO:0000313" key="3">
    <source>
        <dbReference type="Proteomes" id="UP000293550"/>
    </source>
</evidence>
<gene>
    <name evidence="2" type="ORF">EQU50_04980</name>
</gene>
<proteinExistence type="predicted"/>
<protein>
    <submittedName>
        <fullName evidence="2">Uncharacterized protein</fullName>
    </submittedName>
</protein>
<sequence>MRGQSQLSDPTSLPLTSNTERFRKDEMPGQVPHGEVSSLCVMPASPPENDLPPHSHSAPPPLRQFNQSPDIVVSGDDDRELPRFNDSLTAQQSVIPGLVPLNSDLETPSEKKQKIPFNNQVFPQDTPGHKKKKSGVVYHS</sequence>
<name>A0A4Q7DHV9_9PROT</name>
<organism evidence="2 3">
    <name type="scientific">Candidatus Finniella inopinata</name>
    <dbReference type="NCBI Taxonomy" id="1696036"/>
    <lineage>
        <taxon>Bacteria</taxon>
        <taxon>Pseudomonadati</taxon>
        <taxon>Pseudomonadota</taxon>
        <taxon>Alphaproteobacteria</taxon>
        <taxon>Holosporales</taxon>
        <taxon>Candidatus Paracaedibacteraceae</taxon>
        <taxon>Candidatus Finniella</taxon>
    </lineage>
</organism>
<keyword evidence="3" id="KW-1185">Reference proteome</keyword>